<feature type="transmembrane region" description="Helical" evidence="7">
    <location>
        <begin position="388"/>
        <end position="412"/>
    </location>
</feature>
<dbReference type="Proteomes" id="UP001144096">
    <property type="component" value="Unassembled WGS sequence"/>
</dbReference>
<comment type="subcellular location">
    <subcellularLocation>
        <location evidence="1">Cell membrane</location>
        <topology evidence="1">Multi-pass membrane protein</topology>
    </subcellularLocation>
</comment>
<dbReference type="PANTHER" id="PTHR42718:SF46">
    <property type="entry name" value="BLR6921 PROTEIN"/>
    <property type="match status" value="1"/>
</dbReference>
<dbReference type="EMBL" id="JAMXQV010000012">
    <property type="protein sequence ID" value="MCR6485725.1"/>
    <property type="molecule type" value="Genomic_DNA"/>
</dbReference>
<evidence type="ECO:0000256" key="5">
    <source>
        <dbReference type="ARBA" id="ARBA00022989"/>
    </source>
</evidence>
<evidence type="ECO:0000256" key="7">
    <source>
        <dbReference type="SAM" id="Phobius"/>
    </source>
</evidence>
<evidence type="ECO:0000256" key="2">
    <source>
        <dbReference type="ARBA" id="ARBA00022448"/>
    </source>
</evidence>
<evidence type="ECO:0000313" key="9">
    <source>
        <dbReference type="EMBL" id="MCR6485725.1"/>
    </source>
</evidence>
<feature type="transmembrane region" description="Helical" evidence="7">
    <location>
        <begin position="221"/>
        <end position="242"/>
    </location>
</feature>
<evidence type="ECO:0000313" key="10">
    <source>
        <dbReference type="Proteomes" id="UP001144096"/>
    </source>
</evidence>
<feature type="domain" description="Major facilitator superfamily (MFS) profile" evidence="8">
    <location>
        <begin position="8"/>
        <end position="448"/>
    </location>
</feature>
<dbReference type="SUPFAM" id="SSF103473">
    <property type="entry name" value="MFS general substrate transporter"/>
    <property type="match status" value="1"/>
</dbReference>
<accession>A0A9X2SMM2</accession>
<dbReference type="InterPro" id="IPR036259">
    <property type="entry name" value="MFS_trans_sf"/>
</dbReference>
<feature type="transmembrane region" description="Helical" evidence="7">
    <location>
        <begin position="74"/>
        <end position="93"/>
    </location>
</feature>
<keyword evidence="6 7" id="KW-0472">Membrane</keyword>
<protein>
    <submittedName>
        <fullName evidence="9">MFS transporter</fullName>
    </submittedName>
</protein>
<dbReference type="RefSeq" id="WP_257922307.1">
    <property type="nucleotide sequence ID" value="NZ_JAMXQV010000012.1"/>
</dbReference>
<evidence type="ECO:0000256" key="1">
    <source>
        <dbReference type="ARBA" id="ARBA00004651"/>
    </source>
</evidence>
<proteinExistence type="predicted"/>
<feature type="transmembrane region" description="Helical" evidence="7">
    <location>
        <begin position="195"/>
        <end position="215"/>
    </location>
</feature>
<keyword evidence="5 7" id="KW-1133">Transmembrane helix</keyword>
<dbReference type="PROSITE" id="PS50850">
    <property type="entry name" value="MFS"/>
    <property type="match status" value="1"/>
</dbReference>
<evidence type="ECO:0000256" key="3">
    <source>
        <dbReference type="ARBA" id="ARBA00022475"/>
    </source>
</evidence>
<organism evidence="9 10">
    <name type="scientific">Amycolatopsis iheyensis</name>
    <dbReference type="NCBI Taxonomy" id="2945988"/>
    <lineage>
        <taxon>Bacteria</taxon>
        <taxon>Bacillati</taxon>
        <taxon>Actinomycetota</taxon>
        <taxon>Actinomycetes</taxon>
        <taxon>Pseudonocardiales</taxon>
        <taxon>Pseudonocardiaceae</taxon>
        <taxon>Amycolatopsis</taxon>
    </lineage>
</organism>
<dbReference type="InterPro" id="IPR020846">
    <property type="entry name" value="MFS_dom"/>
</dbReference>
<dbReference type="GO" id="GO:0005886">
    <property type="term" value="C:plasma membrane"/>
    <property type="evidence" value="ECO:0007669"/>
    <property type="project" value="UniProtKB-SubCell"/>
</dbReference>
<dbReference type="PANTHER" id="PTHR42718">
    <property type="entry name" value="MAJOR FACILITATOR SUPERFAMILY MULTIDRUG TRANSPORTER MFSC"/>
    <property type="match status" value="1"/>
</dbReference>
<evidence type="ECO:0000259" key="8">
    <source>
        <dbReference type="PROSITE" id="PS50850"/>
    </source>
</evidence>
<keyword evidence="10" id="KW-1185">Reference proteome</keyword>
<dbReference type="CDD" id="cd17321">
    <property type="entry name" value="MFS_MMR_MDR_like"/>
    <property type="match status" value="1"/>
</dbReference>
<feature type="transmembrane region" description="Helical" evidence="7">
    <location>
        <begin position="161"/>
        <end position="183"/>
    </location>
</feature>
<feature type="transmembrane region" description="Helical" evidence="7">
    <location>
        <begin position="44"/>
        <end position="62"/>
    </location>
</feature>
<comment type="caution">
    <text evidence="9">The sequence shown here is derived from an EMBL/GenBank/DDBJ whole genome shotgun (WGS) entry which is preliminary data.</text>
</comment>
<evidence type="ECO:0000256" key="6">
    <source>
        <dbReference type="ARBA" id="ARBA00023136"/>
    </source>
</evidence>
<gene>
    <name evidence="9" type="ORF">M8542_23150</name>
</gene>
<keyword evidence="3" id="KW-1003">Cell membrane</keyword>
<dbReference type="Pfam" id="PF07690">
    <property type="entry name" value="MFS_1"/>
    <property type="match status" value="1"/>
</dbReference>
<dbReference type="AlphaFoldDB" id="A0A9X2SMM2"/>
<feature type="transmembrane region" description="Helical" evidence="7">
    <location>
        <begin position="263"/>
        <end position="283"/>
    </location>
</feature>
<reference evidence="9" key="1">
    <citation type="submission" date="2022-06" db="EMBL/GenBank/DDBJ databases">
        <title>Amycolatopsis iheyaensis sp. nov., a new species of the genus Amycolatopsis isolated from soil in Iheya island, Japan.</title>
        <authorList>
            <person name="Ngamcharungchit C."/>
            <person name="Kanto H."/>
            <person name="Take A."/>
            <person name="Intra B."/>
            <person name="Matsumoto A."/>
            <person name="Panbangred W."/>
            <person name="Inahashi Y."/>
        </authorList>
    </citation>
    <scope>NUCLEOTIDE SEQUENCE</scope>
    <source>
        <strain evidence="9">OK19-0408</strain>
    </source>
</reference>
<name>A0A9X2SMM2_9PSEU</name>
<keyword evidence="4 7" id="KW-0812">Transmembrane</keyword>
<dbReference type="GO" id="GO:0022857">
    <property type="term" value="F:transmembrane transporter activity"/>
    <property type="evidence" value="ECO:0007669"/>
    <property type="project" value="InterPro"/>
</dbReference>
<sequence length="454" mass="45497">MTRRPGAVLALLAFAQLIISLDYNIVYVALPDIGRDLGFSAQSLQWVVSAYAVAFGGALLLGGRACDLIGPRRVFAAGCALYAGASLLGGLAGEPGLLVAARAGQGLGGALLFPATLTLVSTSFAAGRERNRAFAVWGTAGGSGMILGSLLGGVLTQVFGWAAVFFVNVPLAASAAVLAFALLPPDPARAPGRRFDLPGALTATLGTTLVVFALVEGPELGWTSVLLPALAGLAALAAFAVIEHRSRDPLLPLRLLRERNLGTGVVVTFLYMGTFGTLLYFLTGYFQGVHGYGALATGLAFGVPMLAIAAGSQTAGRLATRYGTRPTLVVSLAVGGAGAVMLGLSMTLSASYWELVPALLVLGLGQGAGYTLMFGAAAAGISPAEQGIASGVASTAQQVGGTVGLAVFVAAANAGSSEVDGLRTAVLLAAAGIALTAVVALRFGGARRGVAVPA</sequence>
<feature type="transmembrane region" description="Helical" evidence="7">
    <location>
        <begin position="134"/>
        <end position="155"/>
    </location>
</feature>
<keyword evidence="2" id="KW-0813">Transport</keyword>
<dbReference type="Gene3D" id="1.20.1250.20">
    <property type="entry name" value="MFS general substrate transporter like domains"/>
    <property type="match status" value="1"/>
</dbReference>
<dbReference type="Gene3D" id="1.20.1720.10">
    <property type="entry name" value="Multidrug resistance protein D"/>
    <property type="match status" value="1"/>
</dbReference>
<dbReference type="InterPro" id="IPR011701">
    <property type="entry name" value="MFS"/>
</dbReference>
<feature type="transmembrane region" description="Helical" evidence="7">
    <location>
        <begin position="328"/>
        <end position="353"/>
    </location>
</feature>
<feature type="transmembrane region" description="Helical" evidence="7">
    <location>
        <begin position="359"/>
        <end position="381"/>
    </location>
</feature>
<feature type="transmembrane region" description="Helical" evidence="7">
    <location>
        <begin position="105"/>
        <end position="127"/>
    </location>
</feature>
<evidence type="ECO:0000256" key="4">
    <source>
        <dbReference type="ARBA" id="ARBA00022692"/>
    </source>
</evidence>
<feature type="transmembrane region" description="Helical" evidence="7">
    <location>
        <begin position="424"/>
        <end position="444"/>
    </location>
</feature>
<feature type="transmembrane region" description="Helical" evidence="7">
    <location>
        <begin position="289"/>
        <end position="308"/>
    </location>
</feature>